<protein>
    <submittedName>
        <fullName evidence="3">Uncharacterized protein</fullName>
    </submittedName>
</protein>
<feature type="region of interest" description="Disordered" evidence="1">
    <location>
        <begin position="119"/>
        <end position="138"/>
    </location>
</feature>
<feature type="compositionally biased region" description="Basic and acidic residues" evidence="1">
    <location>
        <begin position="35"/>
        <end position="50"/>
    </location>
</feature>
<dbReference type="AlphaFoldDB" id="A0A7S4T4R1"/>
<keyword evidence="2" id="KW-0812">Transmembrane</keyword>
<dbReference type="EMBL" id="HBNS01059315">
    <property type="protein sequence ID" value="CAE4665247.1"/>
    <property type="molecule type" value="Transcribed_RNA"/>
</dbReference>
<keyword evidence="2" id="KW-0472">Membrane</keyword>
<feature type="compositionally biased region" description="Polar residues" evidence="1">
    <location>
        <begin position="158"/>
        <end position="167"/>
    </location>
</feature>
<sequence>MNTESHKQNNGTENDVDDLENDGVEDEGNDNESLNEDRFTMNENKKALENDPKEIATSCYEKTLMKPTIKNAKGPEAVKNLDERIAYKTNDMIAKPKNSTRTKDERTIVSNKKCIQTRASSDADVRSQRKAMTSASMSPVERLVLQLDRRIASKSDRALSQSISASDSNHHSLDGCNNSDNYTKKERDISQQSMLQQDDKSQKSHQSNGSAYEMDRYFPITAIATIVMQRDSINSVDEYEYSDPELGTQQNNHSSQNEIQVNPPMVVTAIPLPRQPFLVNFADRRIQVYVCCFFTILISVAVAFGVINFSGYNRGRSNNEILSSPSPPSTPIYPPGTPAFPHPNSDKHKQKEISTFKWISSNHTSKLYSTNTNDSLFGQSLAMSSDGNTIAVSASSLSLSTSSSPVGTVQVYENNGASNQVWNPIGQILHGTTPDYEYGSNISLYVSNDGVLKPRLAVSERFYHDKDDNMAYAGRVHVYQLSSSSNENSTKRWIELGEPIVGQRQGETFGRAVTFSKDGNVLAIGASNPQGAGIVRFYQWESPSSTQIIEVQDQQEEKNVNKKEENVGKWTQWGEDILGDDISDYSEIIALSKDGRIVAVGAREANGRSRVRVYKYTGGKKNIYGSSQQQWQQIGQDIMGREGDDKFGWDISLSSDGTVLAISGRQHNDILGEKKYSGHVQVFQLYLHKSIQERQHGKKEGVQWIPMGNAIYGEYQRDFSGDSVSLSADGLTLVVGAPHDNGGCHGEKEGSGHARVFRYDEEALDWFQLGSDIDGQNAGDGFGSVVKISDNGRRLVASAPFNNGVGQGEGGVYIFDLVEE</sequence>
<evidence type="ECO:0000313" key="3">
    <source>
        <dbReference type="EMBL" id="CAE4665247.1"/>
    </source>
</evidence>
<feature type="transmembrane region" description="Helical" evidence="2">
    <location>
        <begin position="286"/>
        <end position="307"/>
    </location>
</feature>
<reference evidence="3" key="1">
    <citation type="submission" date="2021-01" db="EMBL/GenBank/DDBJ databases">
        <authorList>
            <person name="Corre E."/>
            <person name="Pelletier E."/>
            <person name="Niang G."/>
            <person name="Scheremetjew M."/>
            <person name="Finn R."/>
            <person name="Kale V."/>
            <person name="Holt S."/>
            <person name="Cochrane G."/>
            <person name="Meng A."/>
            <person name="Brown T."/>
            <person name="Cohen L."/>
        </authorList>
    </citation>
    <scope>NUCLEOTIDE SEQUENCE</scope>
    <source>
        <strain evidence="3">GSO104</strain>
    </source>
</reference>
<proteinExistence type="predicted"/>
<feature type="region of interest" description="Disordered" evidence="1">
    <location>
        <begin position="1"/>
        <end position="50"/>
    </location>
</feature>
<keyword evidence="2" id="KW-1133">Transmembrane helix</keyword>
<dbReference type="PANTHER" id="PTHR36220:SF1">
    <property type="entry name" value="GAMMA TUBULIN COMPLEX COMPONENT C-TERMINAL DOMAIN-CONTAINING PROTEIN"/>
    <property type="match status" value="1"/>
</dbReference>
<dbReference type="SUPFAM" id="SSF82171">
    <property type="entry name" value="DPP6 N-terminal domain-like"/>
    <property type="match status" value="1"/>
</dbReference>
<accession>A0A7S4T4R1</accession>
<evidence type="ECO:0000256" key="1">
    <source>
        <dbReference type="SAM" id="MobiDB-lite"/>
    </source>
</evidence>
<evidence type="ECO:0000256" key="2">
    <source>
        <dbReference type="SAM" id="Phobius"/>
    </source>
</evidence>
<gene>
    <name evidence="3" type="ORF">DBRI00130_LOCUS42647</name>
</gene>
<name>A0A7S4T4R1_9STRA</name>
<feature type="region of interest" description="Disordered" evidence="1">
    <location>
        <begin position="158"/>
        <end position="210"/>
    </location>
</feature>
<feature type="compositionally biased region" description="Acidic residues" evidence="1">
    <location>
        <begin position="14"/>
        <end position="34"/>
    </location>
</feature>
<dbReference type="PANTHER" id="PTHR36220">
    <property type="entry name" value="UNNAMED PRODUCT"/>
    <property type="match status" value="1"/>
</dbReference>
<organism evidence="3">
    <name type="scientific">Ditylum brightwellii</name>
    <dbReference type="NCBI Taxonomy" id="49249"/>
    <lineage>
        <taxon>Eukaryota</taxon>
        <taxon>Sar</taxon>
        <taxon>Stramenopiles</taxon>
        <taxon>Ochrophyta</taxon>
        <taxon>Bacillariophyta</taxon>
        <taxon>Mediophyceae</taxon>
        <taxon>Lithodesmiophycidae</taxon>
        <taxon>Lithodesmiales</taxon>
        <taxon>Lithodesmiaceae</taxon>
        <taxon>Ditylum</taxon>
    </lineage>
</organism>